<dbReference type="PANTHER" id="PTHR45527:SF1">
    <property type="entry name" value="FATTY ACID SYNTHASE"/>
    <property type="match status" value="1"/>
</dbReference>
<dbReference type="PANTHER" id="PTHR45527">
    <property type="entry name" value="NONRIBOSOMAL PEPTIDE SYNTHETASE"/>
    <property type="match status" value="1"/>
</dbReference>
<dbReference type="PROSITE" id="PS50075">
    <property type="entry name" value="CARRIER"/>
    <property type="match status" value="2"/>
</dbReference>
<dbReference type="InterPro" id="IPR023213">
    <property type="entry name" value="CAT-like_dom_sf"/>
</dbReference>
<dbReference type="Gene3D" id="3.40.50.1820">
    <property type="entry name" value="alpha/beta hydrolase"/>
    <property type="match status" value="1"/>
</dbReference>
<evidence type="ECO:0000259" key="4">
    <source>
        <dbReference type="PROSITE" id="PS50075"/>
    </source>
</evidence>
<dbReference type="Pfam" id="PF03959">
    <property type="entry name" value="FSH1"/>
    <property type="match status" value="1"/>
</dbReference>
<evidence type="ECO:0000313" key="5">
    <source>
        <dbReference type="EMBL" id="KAH6587205.1"/>
    </source>
</evidence>
<dbReference type="CDD" id="cd05930">
    <property type="entry name" value="A_NRPS"/>
    <property type="match status" value="1"/>
</dbReference>
<dbReference type="EMBL" id="JAFCIX010000567">
    <property type="protein sequence ID" value="KAH6587205.1"/>
    <property type="molecule type" value="Genomic_DNA"/>
</dbReference>
<dbReference type="InterPro" id="IPR005645">
    <property type="entry name" value="FSH-like_dom"/>
</dbReference>
<dbReference type="NCBIfam" id="TIGR01733">
    <property type="entry name" value="AA-adenyl-dom"/>
    <property type="match status" value="1"/>
</dbReference>
<dbReference type="SUPFAM" id="SSF47336">
    <property type="entry name" value="ACP-like"/>
    <property type="match status" value="2"/>
</dbReference>
<dbReference type="Pfam" id="PF00668">
    <property type="entry name" value="Condensation"/>
    <property type="match status" value="1"/>
</dbReference>
<dbReference type="InterPro" id="IPR029058">
    <property type="entry name" value="AB_hydrolase_fold"/>
</dbReference>
<keyword evidence="2" id="KW-0597">Phosphoprotein</keyword>
<feature type="domain" description="Carrier" evidence="4">
    <location>
        <begin position="1426"/>
        <end position="1502"/>
    </location>
</feature>
<dbReference type="InterPro" id="IPR020845">
    <property type="entry name" value="AMP-binding_CS"/>
</dbReference>
<dbReference type="Pfam" id="PF00501">
    <property type="entry name" value="AMP-binding"/>
    <property type="match status" value="1"/>
</dbReference>
<proteinExistence type="predicted"/>
<dbReference type="Gene3D" id="3.30.559.30">
    <property type="entry name" value="Nonribosomal peptide synthetase, condensation domain"/>
    <property type="match status" value="1"/>
</dbReference>
<dbReference type="SUPFAM" id="SSF56801">
    <property type="entry name" value="Acetyl-CoA synthetase-like"/>
    <property type="match status" value="1"/>
</dbReference>
<gene>
    <name evidence="5" type="ORF">BASA50_001338</name>
</gene>
<dbReference type="InterPro" id="IPR006162">
    <property type="entry name" value="Ppantetheine_attach_site"/>
</dbReference>
<keyword evidence="3" id="KW-0436">Ligase</keyword>
<dbReference type="Pfam" id="PF00550">
    <property type="entry name" value="PP-binding"/>
    <property type="match status" value="2"/>
</dbReference>
<keyword evidence="1" id="KW-0596">Phosphopantetheine</keyword>
<keyword evidence="6" id="KW-1185">Reference proteome</keyword>
<dbReference type="PROSITE" id="PS00012">
    <property type="entry name" value="PHOSPHOPANTETHEINE"/>
    <property type="match status" value="1"/>
</dbReference>
<dbReference type="Gene3D" id="3.30.559.10">
    <property type="entry name" value="Chloramphenicol acetyltransferase-like domain"/>
    <property type="match status" value="1"/>
</dbReference>
<feature type="domain" description="Carrier" evidence="4">
    <location>
        <begin position="394"/>
        <end position="467"/>
    </location>
</feature>
<protein>
    <recommendedName>
        <fullName evidence="4">Carrier domain-containing protein</fullName>
    </recommendedName>
</protein>
<dbReference type="Proteomes" id="UP001648503">
    <property type="component" value="Unassembled WGS sequence"/>
</dbReference>
<evidence type="ECO:0000256" key="1">
    <source>
        <dbReference type="ARBA" id="ARBA00022450"/>
    </source>
</evidence>
<dbReference type="InterPro" id="IPR010071">
    <property type="entry name" value="AA_adenyl_dom"/>
</dbReference>
<dbReference type="Gene3D" id="3.30.300.30">
    <property type="match status" value="1"/>
</dbReference>
<name>A0ABQ8EYE4_9FUNG</name>
<dbReference type="InterPro" id="IPR042099">
    <property type="entry name" value="ANL_N_sf"/>
</dbReference>
<dbReference type="Gene3D" id="1.10.1200.10">
    <property type="entry name" value="ACP-like"/>
    <property type="match status" value="2"/>
</dbReference>
<evidence type="ECO:0000313" key="6">
    <source>
        <dbReference type="Proteomes" id="UP001648503"/>
    </source>
</evidence>
<dbReference type="InterPro" id="IPR000873">
    <property type="entry name" value="AMP-dep_synth/lig_dom"/>
</dbReference>
<accession>A0ABQ8EYE4</accession>
<dbReference type="InterPro" id="IPR045851">
    <property type="entry name" value="AMP-bd_C_sf"/>
</dbReference>
<dbReference type="InterPro" id="IPR009081">
    <property type="entry name" value="PP-bd_ACP"/>
</dbReference>
<dbReference type="CDD" id="cd19542">
    <property type="entry name" value="CT_NRPS-like"/>
    <property type="match status" value="1"/>
</dbReference>
<dbReference type="SUPFAM" id="SSF52777">
    <property type="entry name" value="CoA-dependent acyltransferases"/>
    <property type="match status" value="2"/>
</dbReference>
<dbReference type="PROSITE" id="PS00455">
    <property type="entry name" value="AMP_BINDING"/>
    <property type="match status" value="1"/>
</dbReference>
<dbReference type="SUPFAM" id="SSF53474">
    <property type="entry name" value="alpha/beta-Hydrolases"/>
    <property type="match status" value="1"/>
</dbReference>
<dbReference type="Gene3D" id="3.40.50.12780">
    <property type="entry name" value="N-terminal domain of ligase-like"/>
    <property type="match status" value="1"/>
</dbReference>
<sequence>MNDVAITAGIQCSFADKKPMGLFTIESLTRPKYNSKGGCGALPNEADQMASLDATTTVCPRFNDMFPQSQSFCGLEMVGNDCIGHLSNHPVLALIDVARYSYPDISILAELGETACISYTQLSLYSDMLAASIVLSRIEHPSITAVAFRTNISSPVAIIVIAALRAGIPILPLSENDFDDVITDSATSDRNLPPASVASGTIISLYGETAIYLDFLADYISVFENCRGSFDYNTNPFLNTDFSENKESLFAYSKTGNHASITHVELVEAIHACQQTLTDIPDGQSPELQDPVSLVVQLLARLTLGCTLPISDTAKSGVKVEAKDSVKIPISSKHPIHASDSVHHPSLDTCMPFPAPSFFKKSKISTSLFDTLQLEPSMDLACFSKAGVTSKYMTDLPDEIKAIYAEVLGVDVSVVNMDSSFLAVGGDSISAIKMAALAQRTGKKLTPSQVLSSNSLGELVELVDNAGFMKMCSQVWPPASLPYDAIQEIRTKWVPQIGFAGRHVDILPCSPLQAGMISATLCDHRAYLYQFVLKSKLPVNIMSLQSALSRVIQSRDIFRTTFVSTAAAGLCQVVCPTTDQIEVISHAGDIYSYLAADKELGFGSNDVHWLRMALIQDNLEQYIVLTIHHALFDGWSLPHIMSDLLSAYIGIPLIQRPPYSAFIDYIDAQDRHSAEVYWSKYMKGVSPTLLLNRRWVDKCEESGSYKTINGSIPLCKLQKVSQDAGVTVAVLLKAAWALTLRKYTRSNDIVFGQAVSGRGIPVSDAESIIGLLLNTVPCRVVINDSVHISSLLASLQADHIEMLPYYHASLVDVRKWSNIQGDMELFNTAFIFENMPAGAHNTDGFEYMENMAVNGNTSDFDMEVVAVPRGSNVEFSIKCSEKVPSSQALSILSEYDFTLATIVDSLQVETSTVESLWQLSSEQMKEITRLSFGGSAALPYELVHHGFESQAKLNPDRCALEFVDEYLTYGELDSCGNALAAQLLDRGVCVGSRVAVIMQRCSEYTISLLAILKAGATIVPVDATFPPDRIRFMLDDSSASLVLSTSSEAECLSKISTLTEQALIVDVKALRDAAPVDKVKVNGTVCGTDAMVVVYTSGSTGVPKGVLISHISVSNVTANATQSIGITENVRVAQFNSIGFDLCIWETWGTLCNGGTLVIRQEDAFKTLESVASLIITPTGLQCMGSPLKYPNLKSIFVTGEHCPRELKDLWAPFVTFVNGGGPSEGTILATMCLLEPDDPIYYGRPIPNVSCMILDSSLRQVPLGVVGEMYLGGVGVSTGYINRPELTAERFTPDPFTPRVGNQMFRTGDLGRMFPDGNFEIIGRLDDMVKLKGYRIELDEVAAALSKHAHVTSASVILVGNSHLVGFITPADVDVDDVKQTLSSILPSYMIPAVIVCLDEMPTNVNGKTDKKALAKIDVTVSLEKLCTSTEHRLAEIWSKIFGVRVDSLYKTTSFFEIGGNSISIIKAVSACQYAGMAVTVAQMFKFSTLAALASAIDVAASKKSLVVSSETLGNGTRPIRIVCLHGFSSCATHMEFQMSGVRAALGDKVEFLYIDAPFQVEFSPLAQFYDNSVRWYEWLPVAERTAANMEKTIALISKRLGEIGPIDGILGFSQGAIITHLLDKLAMDGAIPRVWDFSILCSGIIPSADMIPSDYKHMYSERMSVPCIQMYSSDELEGGDFRLDQLYSDDSMLLIEHSAGHDIPRDTRSAQHIADAISWLAFKADNTNTIKAREFQR</sequence>
<evidence type="ECO:0000256" key="2">
    <source>
        <dbReference type="ARBA" id="ARBA00022553"/>
    </source>
</evidence>
<dbReference type="InterPro" id="IPR036736">
    <property type="entry name" value="ACP-like_sf"/>
</dbReference>
<evidence type="ECO:0000256" key="3">
    <source>
        <dbReference type="ARBA" id="ARBA00022598"/>
    </source>
</evidence>
<organism evidence="5 6">
    <name type="scientific">Batrachochytrium salamandrivorans</name>
    <dbReference type="NCBI Taxonomy" id="1357716"/>
    <lineage>
        <taxon>Eukaryota</taxon>
        <taxon>Fungi</taxon>
        <taxon>Fungi incertae sedis</taxon>
        <taxon>Chytridiomycota</taxon>
        <taxon>Chytridiomycota incertae sedis</taxon>
        <taxon>Chytridiomycetes</taxon>
        <taxon>Rhizophydiales</taxon>
        <taxon>Rhizophydiales incertae sedis</taxon>
        <taxon>Batrachochytrium</taxon>
    </lineage>
</organism>
<dbReference type="InterPro" id="IPR001242">
    <property type="entry name" value="Condensation_dom"/>
</dbReference>
<reference evidence="5 6" key="1">
    <citation type="submission" date="2021-02" db="EMBL/GenBank/DDBJ databases">
        <title>Variation within the Batrachochytrium salamandrivorans European outbreak.</title>
        <authorList>
            <person name="Kelly M."/>
            <person name="Pasmans F."/>
            <person name="Shea T.P."/>
            <person name="Munoz J.F."/>
            <person name="Carranza S."/>
            <person name="Cuomo C.A."/>
            <person name="Martel A."/>
        </authorList>
    </citation>
    <scope>NUCLEOTIDE SEQUENCE [LARGE SCALE GENOMIC DNA]</scope>
    <source>
        <strain evidence="5 6">AMFP18/2</strain>
    </source>
</reference>
<comment type="caution">
    <text evidence="5">The sequence shown here is derived from an EMBL/GenBank/DDBJ whole genome shotgun (WGS) entry which is preliminary data.</text>
</comment>